<evidence type="ECO:0000256" key="2">
    <source>
        <dbReference type="ARBA" id="ARBA00022670"/>
    </source>
</evidence>
<dbReference type="GO" id="GO:0006508">
    <property type="term" value="P:proteolysis"/>
    <property type="evidence" value="ECO:0007669"/>
    <property type="project" value="UniProtKB-KW"/>
</dbReference>
<feature type="domain" description="Peptidase M12A" evidence="8">
    <location>
        <begin position="17"/>
        <end position="91"/>
    </location>
</feature>
<dbReference type="STRING" id="35525.A0A162D5W2"/>
<proteinExistence type="predicted"/>
<sequence>MFEGDISGIQSIKQLRNAIIGRNYRWPNAVIPDVISASFNLEGRSAIARALMEYHNKTCIRFLPRSIQPDYIVLIVLSKGNNNGTYKPKSS</sequence>
<dbReference type="InterPro" id="IPR024079">
    <property type="entry name" value="MetalloPept_cat_dom_sf"/>
</dbReference>
<keyword evidence="3" id="KW-0479">Metal-binding</keyword>
<dbReference type="Gene3D" id="3.40.390.10">
    <property type="entry name" value="Collagenase (Catalytic Domain)"/>
    <property type="match status" value="1"/>
</dbReference>
<dbReference type="Pfam" id="PF01400">
    <property type="entry name" value="Astacin"/>
    <property type="match status" value="1"/>
</dbReference>
<keyword evidence="10" id="KW-1185">Reference proteome</keyword>
<name>A0A162D5W2_9CRUS</name>
<dbReference type="Proteomes" id="UP000076858">
    <property type="component" value="Unassembled WGS sequence"/>
</dbReference>
<organism evidence="9 10">
    <name type="scientific">Daphnia magna</name>
    <dbReference type="NCBI Taxonomy" id="35525"/>
    <lineage>
        <taxon>Eukaryota</taxon>
        <taxon>Metazoa</taxon>
        <taxon>Ecdysozoa</taxon>
        <taxon>Arthropoda</taxon>
        <taxon>Crustacea</taxon>
        <taxon>Branchiopoda</taxon>
        <taxon>Diplostraca</taxon>
        <taxon>Cladocera</taxon>
        <taxon>Anomopoda</taxon>
        <taxon>Daphniidae</taxon>
        <taxon>Daphnia</taxon>
    </lineage>
</organism>
<evidence type="ECO:0000256" key="4">
    <source>
        <dbReference type="ARBA" id="ARBA00022801"/>
    </source>
</evidence>
<keyword evidence="4" id="KW-0378">Hydrolase</keyword>
<dbReference type="PROSITE" id="PS51864">
    <property type="entry name" value="ASTACIN"/>
    <property type="match status" value="1"/>
</dbReference>
<gene>
    <name evidence="9" type="ORF">APZ42_028935</name>
</gene>
<evidence type="ECO:0000313" key="9">
    <source>
        <dbReference type="EMBL" id="KZS07374.1"/>
    </source>
</evidence>
<reference evidence="9 10" key="1">
    <citation type="submission" date="2016-03" db="EMBL/GenBank/DDBJ databases">
        <title>EvidentialGene: Evidence-directed Construction of Genes on Genomes.</title>
        <authorList>
            <person name="Gilbert D.G."/>
            <person name="Choi J.-H."/>
            <person name="Mockaitis K."/>
            <person name="Colbourne J."/>
            <person name="Pfrender M."/>
        </authorList>
    </citation>
    <scope>NUCLEOTIDE SEQUENCE [LARGE SCALE GENOMIC DNA]</scope>
    <source>
        <strain evidence="9 10">Xinb3</strain>
        <tissue evidence="9">Complete organism</tissue>
    </source>
</reference>
<keyword evidence="6" id="KW-0482">Metalloprotease</keyword>
<dbReference type="SUPFAM" id="SSF55486">
    <property type="entry name" value="Metalloproteases ('zincins'), catalytic domain"/>
    <property type="match status" value="1"/>
</dbReference>
<evidence type="ECO:0000256" key="3">
    <source>
        <dbReference type="ARBA" id="ARBA00022723"/>
    </source>
</evidence>
<dbReference type="AlphaFoldDB" id="A0A162D5W2"/>
<dbReference type="EMBL" id="LRGB01002485">
    <property type="protein sequence ID" value="KZS07374.1"/>
    <property type="molecule type" value="Genomic_DNA"/>
</dbReference>
<keyword evidence="2" id="KW-0645">Protease</keyword>
<comment type="caution">
    <text evidence="7">Lacks conserved residue(s) required for the propagation of feature annotation.</text>
</comment>
<dbReference type="PANTHER" id="PTHR10127">
    <property type="entry name" value="DISCOIDIN, CUB, EGF, LAMININ , AND ZINC METALLOPROTEASE DOMAIN CONTAINING"/>
    <property type="match status" value="1"/>
</dbReference>
<evidence type="ECO:0000259" key="8">
    <source>
        <dbReference type="PROSITE" id="PS51864"/>
    </source>
</evidence>
<evidence type="ECO:0000256" key="6">
    <source>
        <dbReference type="ARBA" id="ARBA00023049"/>
    </source>
</evidence>
<comment type="caution">
    <text evidence="9">The sequence shown here is derived from an EMBL/GenBank/DDBJ whole genome shotgun (WGS) entry which is preliminary data.</text>
</comment>
<keyword evidence="5" id="KW-0862">Zinc</keyword>
<evidence type="ECO:0000313" key="10">
    <source>
        <dbReference type="Proteomes" id="UP000076858"/>
    </source>
</evidence>
<dbReference type="PANTHER" id="PTHR10127:SF780">
    <property type="entry name" value="METALLOENDOPEPTIDASE"/>
    <property type="match status" value="1"/>
</dbReference>
<accession>A0A162D5W2</accession>
<evidence type="ECO:0000256" key="5">
    <source>
        <dbReference type="ARBA" id="ARBA00022833"/>
    </source>
</evidence>
<protein>
    <submittedName>
        <fullName evidence="9">Putative Metalloendopeptidase</fullName>
    </submittedName>
</protein>
<evidence type="ECO:0000256" key="7">
    <source>
        <dbReference type="PROSITE-ProRule" id="PRU01211"/>
    </source>
</evidence>
<comment type="cofactor">
    <cofactor evidence="1">
        <name>Zn(2+)</name>
        <dbReference type="ChEBI" id="CHEBI:29105"/>
    </cofactor>
</comment>
<dbReference type="GO" id="GO:0046872">
    <property type="term" value="F:metal ion binding"/>
    <property type="evidence" value="ECO:0007669"/>
    <property type="project" value="UniProtKB-KW"/>
</dbReference>
<evidence type="ECO:0000256" key="1">
    <source>
        <dbReference type="ARBA" id="ARBA00001947"/>
    </source>
</evidence>
<dbReference type="GO" id="GO:0004222">
    <property type="term" value="F:metalloendopeptidase activity"/>
    <property type="evidence" value="ECO:0007669"/>
    <property type="project" value="InterPro"/>
</dbReference>
<dbReference type="InterPro" id="IPR001506">
    <property type="entry name" value="Peptidase_M12A"/>
</dbReference>